<dbReference type="InterPro" id="IPR029063">
    <property type="entry name" value="SAM-dependent_MTases_sf"/>
</dbReference>
<evidence type="ECO:0000313" key="1">
    <source>
        <dbReference type="EMBL" id="KAK0655848.1"/>
    </source>
</evidence>
<accession>A0AA39YNK4</accession>
<protein>
    <submittedName>
        <fullName evidence="1">Uncharacterized protein</fullName>
    </submittedName>
</protein>
<evidence type="ECO:0000313" key="2">
    <source>
        <dbReference type="Proteomes" id="UP001174936"/>
    </source>
</evidence>
<gene>
    <name evidence="1" type="ORF">B0T16DRAFT_364570</name>
</gene>
<reference evidence="1" key="1">
    <citation type="submission" date="2023-06" db="EMBL/GenBank/DDBJ databases">
        <title>Genome-scale phylogeny and comparative genomics of the fungal order Sordariales.</title>
        <authorList>
            <consortium name="Lawrence Berkeley National Laboratory"/>
            <person name="Hensen N."/>
            <person name="Bonometti L."/>
            <person name="Westerberg I."/>
            <person name="Brannstrom I.O."/>
            <person name="Guillou S."/>
            <person name="Cros-Aarteil S."/>
            <person name="Calhoun S."/>
            <person name="Haridas S."/>
            <person name="Kuo A."/>
            <person name="Mondo S."/>
            <person name="Pangilinan J."/>
            <person name="Riley R."/>
            <person name="Labutti K."/>
            <person name="Andreopoulos B."/>
            <person name="Lipzen A."/>
            <person name="Chen C."/>
            <person name="Yanf M."/>
            <person name="Daum C."/>
            <person name="Ng V."/>
            <person name="Clum A."/>
            <person name="Steindorff A."/>
            <person name="Ohm R."/>
            <person name="Martin F."/>
            <person name="Silar P."/>
            <person name="Natvig D."/>
            <person name="Lalanne C."/>
            <person name="Gautier V."/>
            <person name="Ament-Velasquez S.L."/>
            <person name="Kruys A."/>
            <person name="Hutchinson M.I."/>
            <person name="Powell A.J."/>
            <person name="Barry K."/>
            <person name="Miller A.N."/>
            <person name="Grigoriev I.V."/>
            <person name="Debuchy R."/>
            <person name="Gladieux P."/>
            <person name="Thoren M.H."/>
            <person name="Johannesson H."/>
        </authorList>
    </citation>
    <scope>NUCLEOTIDE SEQUENCE</scope>
    <source>
        <strain evidence="1">SMH2532-1</strain>
    </source>
</reference>
<proteinExistence type="predicted"/>
<keyword evidence="2" id="KW-1185">Reference proteome</keyword>
<organism evidence="1 2">
    <name type="scientific">Cercophora newfieldiana</name>
    <dbReference type="NCBI Taxonomy" id="92897"/>
    <lineage>
        <taxon>Eukaryota</taxon>
        <taxon>Fungi</taxon>
        <taxon>Dikarya</taxon>
        <taxon>Ascomycota</taxon>
        <taxon>Pezizomycotina</taxon>
        <taxon>Sordariomycetes</taxon>
        <taxon>Sordariomycetidae</taxon>
        <taxon>Sordariales</taxon>
        <taxon>Lasiosphaeriaceae</taxon>
        <taxon>Cercophora</taxon>
    </lineage>
</organism>
<dbReference type="EMBL" id="JAULSV010000001">
    <property type="protein sequence ID" value="KAK0655848.1"/>
    <property type="molecule type" value="Genomic_DNA"/>
</dbReference>
<name>A0AA39YNK4_9PEZI</name>
<dbReference type="AlphaFoldDB" id="A0AA39YNK4"/>
<comment type="caution">
    <text evidence="1">The sequence shown here is derived from an EMBL/GenBank/DDBJ whole genome shotgun (WGS) entry which is preliminary data.</text>
</comment>
<dbReference type="PANTHER" id="PTHR39290">
    <property type="entry name" value="C3H1-TYPE DOMAIN-CONTAINING PROTEIN-RELATED"/>
    <property type="match status" value="1"/>
</dbReference>
<dbReference type="Proteomes" id="UP001174936">
    <property type="component" value="Unassembled WGS sequence"/>
</dbReference>
<dbReference type="Gene3D" id="3.40.50.150">
    <property type="entry name" value="Vaccinia Virus protein VP39"/>
    <property type="match status" value="1"/>
</dbReference>
<dbReference type="PANTHER" id="PTHR39290:SF6">
    <property type="entry name" value="S-ADENOSYL-L-METHIONINE-DEPENDENT METHYLTRANSFERASES SUPERFAMILY PROTEIN"/>
    <property type="match status" value="1"/>
</dbReference>
<dbReference type="SUPFAM" id="SSF53335">
    <property type="entry name" value="S-adenosyl-L-methionine-dependent methyltransferases"/>
    <property type="match status" value="1"/>
</dbReference>
<sequence length="374" mass="41328">MASKQKCIGSKPAFDPSAAVADQDTQERAFLALKENDIDTAIRTWFHIPKDDAYVYHAIASVTLAQVQAMVRLGDKNGLHNWYEGCRNDEGEKLPSPSTADITSYTSIFSPSTSTPSALRAFSSNARKSTIRSLASSHLLSHYHLLSPLTPAPKTTKPSALNPYLTFWSTACQHLQWCGPTPYPTLTTHKSHPILPIFMHHFSCAIPSHEALTLLTRLSSGRKILDIGSGTGYWTFMLRQYGANCIPLDNGQSAWRTTWVPDTIRADATQWLSRPENRGGADMLLLVVYPIVGGGIAGGVEGGFMRGLMKACKADTIAVVGTQNRNGYTAFRDMTMDEFIDREHQDWVRVAQIPLPAFPGKDEALFVFQRRVKV</sequence>